<comment type="catalytic activity">
    <reaction evidence="9">
        <text>L-histidyl-glycine(out) = L-histidyl-glycine(in)</text>
        <dbReference type="Rhea" id="RHEA:79395"/>
        <dbReference type="ChEBI" id="CHEBI:229957"/>
    </reaction>
</comment>
<comment type="catalytic activity">
    <reaction evidence="16">
        <text>L-lysyl-L-lysine(out) = L-lysyl-L-lysine(in)</text>
        <dbReference type="Rhea" id="RHEA:79403"/>
        <dbReference type="ChEBI" id="CHEBI:229956"/>
    </reaction>
</comment>
<comment type="catalytic activity">
    <reaction evidence="8">
        <text>L-lysyl-L-alanine(out) = L-lysyl-L-alanine(in)</text>
        <dbReference type="Rhea" id="RHEA:79399"/>
        <dbReference type="ChEBI" id="CHEBI:229954"/>
    </reaction>
</comment>
<evidence type="ECO:0000256" key="19">
    <source>
        <dbReference type="ARBA" id="ARBA00044919"/>
    </source>
</evidence>
<evidence type="ECO:0000256" key="9">
    <source>
        <dbReference type="ARBA" id="ARBA00044878"/>
    </source>
</evidence>
<comment type="catalytic activity">
    <reaction evidence="11">
        <text>L-alpha-aminoacyl-L-histidine(out) = L-alpha-aminoacyl-L-histidine(in)</text>
        <dbReference type="Rhea" id="RHEA:79375"/>
        <dbReference type="ChEBI" id="CHEBI:229967"/>
    </reaction>
</comment>
<evidence type="ECO:0000256" key="6">
    <source>
        <dbReference type="ARBA" id="ARBA00023136"/>
    </source>
</evidence>
<feature type="transmembrane region" description="Helical" evidence="26">
    <location>
        <begin position="482"/>
        <end position="505"/>
    </location>
</feature>
<dbReference type="InterPro" id="IPR011701">
    <property type="entry name" value="MFS"/>
</dbReference>
<comment type="catalytic activity">
    <reaction evidence="18">
        <text>L-histidyl-L-alpha-amino acid(out) = L-histidyl-L-alpha-amino acid(in)</text>
        <dbReference type="Rhea" id="RHEA:79379"/>
        <dbReference type="ChEBI" id="CHEBI:229964"/>
    </reaction>
</comment>
<evidence type="ECO:0000256" key="18">
    <source>
        <dbReference type="ARBA" id="ARBA00044912"/>
    </source>
</evidence>
<keyword evidence="5 26" id="KW-1133">Transmembrane helix</keyword>
<comment type="similarity">
    <text evidence="2">Belongs to the major facilitator superfamily.</text>
</comment>
<reference evidence="28" key="1">
    <citation type="submission" date="2013-12" db="EMBL/GenBank/DDBJ databases">
        <title>The Genome Sequence of Aphanomyces astaci APO3.</title>
        <authorList>
            <consortium name="The Broad Institute Genomics Platform"/>
            <person name="Russ C."/>
            <person name="Tyler B."/>
            <person name="van West P."/>
            <person name="Dieguez-Uribeondo J."/>
            <person name="Young S.K."/>
            <person name="Zeng Q."/>
            <person name="Gargeya S."/>
            <person name="Fitzgerald M."/>
            <person name="Abouelleil A."/>
            <person name="Alvarado L."/>
            <person name="Chapman S.B."/>
            <person name="Gainer-Dewar J."/>
            <person name="Goldberg J."/>
            <person name="Griggs A."/>
            <person name="Gujja S."/>
            <person name="Hansen M."/>
            <person name="Howarth C."/>
            <person name="Imamovic A."/>
            <person name="Ireland A."/>
            <person name="Larimer J."/>
            <person name="McCowan C."/>
            <person name="Murphy C."/>
            <person name="Pearson M."/>
            <person name="Poon T.W."/>
            <person name="Priest M."/>
            <person name="Roberts A."/>
            <person name="Saif S."/>
            <person name="Shea T."/>
            <person name="Sykes S."/>
            <person name="Wortman J."/>
            <person name="Nusbaum C."/>
            <person name="Birren B."/>
        </authorList>
    </citation>
    <scope>NUCLEOTIDE SEQUENCE [LARGE SCALE GENOMIC DNA]</scope>
    <source>
        <strain evidence="28">APO3</strain>
    </source>
</reference>
<keyword evidence="3" id="KW-0813">Transport</keyword>
<dbReference type="InterPro" id="IPR052187">
    <property type="entry name" value="MFSD1"/>
</dbReference>
<feature type="domain" description="Major facilitator superfamily (MFS) profile" evidence="27">
    <location>
        <begin position="1"/>
        <end position="208"/>
    </location>
</feature>
<dbReference type="SUPFAM" id="SSF103473">
    <property type="entry name" value="MFS general substrate transporter"/>
    <property type="match status" value="2"/>
</dbReference>
<organism evidence="28">
    <name type="scientific">Aphanomyces astaci</name>
    <name type="common">Crayfish plague agent</name>
    <dbReference type="NCBI Taxonomy" id="112090"/>
    <lineage>
        <taxon>Eukaryota</taxon>
        <taxon>Sar</taxon>
        <taxon>Stramenopiles</taxon>
        <taxon>Oomycota</taxon>
        <taxon>Saprolegniomycetes</taxon>
        <taxon>Saprolegniales</taxon>
        <taxon>Verrucalvaceae</taxon>
        <taxon>Aphanomyces</taxon>
    </lineage>
</organism>
<feature type="transmembrane region" description="Helical" evidence="26">
    <location>
        <begin position="20"/>
        <end position="37"/>
    </location>
</feature>
<feature type="transmembrane region" description="Helical" evidence="26">
    <location>
        <begin position="448"/>
        <end position="470"/>
    </location>
</feature>
<evidence type="ECO:0000256" key="12">
    <source>
        <dbReference type="ARBA" id="ARBA00044891"/>
    </source>
</evidence>
<comment type="catalytic activity">
    <reaction evidence="15">
        <text>L-arginyl-L-alpha-amino acid(out) = L-arginyl-L-alpha-amino acid(in)</text>
        <dbReference type="Rhea" id="RHEA:79371"/>
        <dbReference type="ChEBI" id="CHEBI:84315"/>
    </reaction>
</comment>
<dbReference type="PROSITE" id="PS50850">
    <property type="entry name" value="MFS"/>
    <property type="match status" value="1"/>
</dbReference>
<dbReference type="OrthoDB" id="424834at2759"/>
<keyword evidence="6 26" id="KW-0472">Membrane</keyword>
<comment type="catalytic activity">
    <reaction evidence="17">
        <text>L-arginyl-glycine(out) = L-arginyl-glycine(in)</text>
        <dbReference type="Rhea" id="RHEA:79391"/>
        <dbReference type="ChEBI" id="CHEBI:229955"/>
    </reaction>
</comment>
<evidence type="ECO:0000313" key="28">
    <source>
        <dbReference type="EMBL" id="ETV85082.1"/>
    </source>
</evidence>
<comment type="catalytic activity">
    <reaction evidence="10">
        <text>L-alpha-aminoacyl-L-arginine(out) = L-alpha-aminoacyl-L-arginine(in)</text>
        <dbReference type="Rhea" id="RHEA:79367"/>
        <dbReference type="ChEBI" id="CHEBI:229968"/>
    </reaction>
</comment>
<dbReference type="GeneID" id="20804944"/>
<dbReference type="PANTHER" id="PTHR23512">
    <property type="entry name" value="MAJOR FACILITATOR SUPERFAMILY DOMAIN-CONTAINING PROTEIN 1"/>
    <property type="match status" value="1"/>
</dbReference>
<evidence type="ECO:0000256" key="24">
    <source>
        <dbReference type="ARBA" id="ARBA00046376"/>
    </source>
</evidence>
<protein>
    <recommendedName>
        <fullName evidence="21">Lysosomal dipeptide transporter MFSD1</fullName>
    </recommendedName>
    <alternativeName>
        <fullName evidence="22">Major facilitator superfamily domain-containing protein 1</fullName>
    </alternativeName>
</protein>
<feature type="transmembrane region" description="Helical" evidence="26">
    <location>
        <begin position="268"/>
        <end position="294"/>
    </location>
</feature>
<comment type="function">
    <text evidence="23">Lysosomal dipeptide uniporter that selectively exports lysine, arginine or histidine-containing dipeptides with a net positive charge from the lysosome lumen into the cytosol. Could play a role in a specific type of protein O-glycosylation indirectly regulating macrophages migration and tissue invasion. Also essential for liver homeostasis.</text>
</comment>
<keyword evidence="4 26" id="KW-0812">Transmembrane</keyword>
<evidence type="ECO:0000259" key="27">
    <source>
        <dbReference type="PROSITE" id="PS50850"/>
    </source>
</evidence>
<evidence type="ECO:0000256" key="2">
    <source>
        <dbReference type="ARBA" id="ARBA00008335"/>
    </source>
</evidence>
<comment type="subunit">
    <text evidence="24">Homodimer. Interacts with lysosomal protein GLMP (via lumenal domain); the interaction starts while both proteins are still in the endoplasmic reticulum and is required for stabilization of MFSD1 in lysosomes but has no direct effect on its targeting to lysosomes or transporter activity.</text>
</comment>
<proteinExistence type="inferred from homology"/>
<dbReference type="RefSeq" id="XP_009825100.1">
    <property type="nucleotide sequence ID" value="XM_009826798.1"/>
</dbReference>
<evidence type="ECO:0000256" key="25">
    <source>
        <dbReference type="SAM" id="MobiDB-lite"/>
    </source>
</evidence>
<dbReference type="PANTHER" id="PTHR23512:SF3">
    <property type="entry name" value="MAJOR FACILITATOR SUPERFAMILY DOMAIN-CONTAINING PROTEIN 1"/>
    <property type="match status" value="1"/>
</dbReference>
<evidence type="ECO:0000256" key="11">
    <source>
        <dbReference type="ARBA" id="ARBA00044884"/>
    </source>
</evidence>
<feature type="transmembrane region" description="Helical" evidence="26">
    <location>
        <begin position="420"/>
        <end position="442"/>
    </location>
</feature>
<evidence type="ECO:0000256" key="22">
    <source>
        <dbReference type="ARBA" id="ARBA00045018"/>
    </source>
</evidence>
<evidence type="ECO:0000256" key="15">
    <source>
        <dbReference type="ARBA" id="ARBA00044899"/>
    </source>
</evidence>
<evidence type="ECO:0000256" key="21">
    <source>
        <dbReference type="ARBA" id="ARBA00044985"/>
    </source>
</evidence>
<evidence type="ECO:0000256" key="13">
    <source>
        <dbReference type="ARBA" id="ARBA00044893"/>
    </source>
</evidence>
<keyword evidence="7" id="KW-0458">Lysosome</keyword>
<accession>W4GZM1</accession>
<evidence type="ECO:0000256" key="17">
    <source>
        <dbReference type="ARBA" id="ARBA00044903"/>
    </source>
</evidence>
<evidence type="ECO:0000256" key="3">
    <source>
        <dbReference type="ARBA" id="ARBA00022448"/>
    </source>
</evidence>
<evidence type="ECO:0000256" key="16">
    <source>
        <dbReference type="ARBA" id="ARBA00044900"/>
    </source>
</evidence>
<evidence type="ECO:0000256" key="23">
    <source>
        <dbReference type="ARBA" id="ARBA00045709"/>
    </source>
</evidence>
<name>W4GZM1_APHAT</name>
<comment type="catalytic activity">
    <reaction evidence="19">
        <text>L-alanyl-L-lysine(out) = L-alanyl-L-lysine(in)</text>
        <dbReference type="Rhea" id="RHEA:79415"/>
        <dbReference type="ChEBI" id="CHEBI:192470"/>
    </reaction>
</comment>
<dbReference type="GO" id="GO:0022857">
    <property type="term" value="F:transmembrane transporter activity"/>
    <property type="evidence" value="ECO:0007669"/>
    <property type="project" value="InterPro"/>
</dbReference>
<dbReference type="GO" id="GO:0005765">
    <property type="term" value="C:lysosomal membrane"/>
    <property type="evidence" value="ECO:0007669"/>
    <property type="project" value="UniProtKB-SubCell"/>
</dbReference>
<dbReference type="VEuPathDB" id="FungiDB:H257_02948"/>
<feature type="transmembrane region" description="Helical" evidence="26">
    <location>
        <begin position="517"/>
        <end position="536"/>
    </location>
</feature>
<feature type="transmembrane region" description="Helical" evidence="26">
    <location>
        <begin position="61"/>
        <end position="85"/>
    </location>
</feature>
<feature type="transmembrane region" description="Helical" evidence="26">
    <location>
        <begin position="244"/>
        <end position="262"/>
    </location>
</feature>
<evidence type="ECO:0000256" key="5">
    <source>
        <dbReference type="ARBA" id="ARBA00022989"/>
    </source>
</evidence>
<comment type="subcellular location">
    <subcellularLocation>
        <location evidence="1">Lysosome membrane</location>
        <topology evidence="1">Multi-pass membrane protein</topology>
    </subcellularLocation>
</comment>
<evidence type="ECO:0000256" key="1">
    <source>
        <dbReference type="ARBA" id="ARBA00004155"/>
    </source>
</evidence>
<dbReference type="EMBL" id="KI913118">
    <property type="protein sequence ID" value="ETV85082.1"/>
    <property type="molecule type" value="Genomic_DNA"/>
</dbReference>
<comment type="catalytic activity">
    <reaction evidence="12">
        <text>L-lysyl-L-alpha-amino acid(out) = L-lysyl-L-alpha-amino acid(in)</text>
        <dbReference type="Rhea" id="RHEA:79387"/>
        <dbReference type="ChEBI" id="CHEBI:229965"/>
    </reaction>
</comment>
<evidence type="ECO:0000256" key="10">
    <source>
        <dbReference type="ARBA" id="ARBA00044881"/>
    </source>
</evidence>
<dbReference type="STRING" id="112090.W4GZM1"/>
<feature type="transmembrane region" description="Helical" evidence="26">
    <location>
        <begin position="92"/>
        <end position="111"/>
    </location>
</feature>
<dbReference type="InterPro" id="IPR020846">
    <property type="entry name" value="MFS_dom"/>
</dbReference>
<evidence type="ECO:0000256" key="7">
    <source>
        <dbReference type="ARBA" id="ARBA00023228"/>
    </source>
</evidence>
<dbReference type="Pfam" id="PF07690">
    <property type="entry name" value="MFS_1"/>
    <property type="match status" value="2"/>
</dbReference>
<evidence type="ECO:0000256" key="8">
    <source>
        <dbReference type="ARBA" id="ARBA00044876"/>
    </source>
</evidence>
<evidence type="ECO:0000256" key="14">
    <source>
        <dbReference type="ARBA" id="ARBA00044898"/>
    </source>
</evidence>
<sequence>MFHSLTKDEEMEKSELPMRWLVLFLSCTLMIGNYYCFDNPAALKSQLQQHFNNLPAERYEFLYNLLYTLYSIPNIILPFCGGFLVDRLGARVTLLIFASIITVGQIVFAIGCSTTQFNVMLLGRVLFGLGGESLGVAQSTLVASWFKNKELALALGINLSIARLGSVFNNELSPEIASEYNVSSALWVGVLMCGVSLIAALTLVPIDKRADAAIRRATGSSSSSLPVKATPSDQSMGLHDLRQFGYLLPVLLLLPFSVRPPYLLCSPLFWLLSISCMVVYGCVIPFNSVASSLLMERDFFKQPPIECRRCDVGAYARHNCSTLAPSCPSVPPFSWPLPSLSANCSAITTPQDQDACMHLPPYISEAAINCDAVAWKLGKYTRAFCQHKSAAASAAATPMSVPYLMSAILSPFMGFAVDRVGCRAVLALAASFALIVVHLLLGLTDVTYWLPLALQGMAYCVFAAALWPSIPYVVEPHMVGSAYGAITSIQNLGLAGFPLLVALEFDLQHKYIPGVEMQFAMLAVLGAVAGVALNVVDYRHGSVLNRRPHSKPTTTRHHKDDEHTEALLDPNQTEL</sequence>
<gene>
    <name evidence="28" type="ORF">H257_02948</name>
</gene>
<comment type="catalytic activity">
    <reaction evidence="13">
        <text>L-alpha-aminoacyl-L-lysine(out) = L-alpha-aminoacyl-L-lysine(in)</text>
        <dbReference type="Rhea" id="RHEA:79383"/>
        <dbReference type="ChEBI" id="CHEBI:229966"/>
    </reaction>
</comment>
<dbReference type="Gene3D" id="1.20.1250.20">
    <property type="entry name" value="MFS general substrate transporter like domains"/>
    <property type="match status" value="2"/>
</dbReference>
<feature type="region of interest" description="Disordered" evidence="25">
    <location>
        <begin position="546"/>
        <end position="575"/>
    </location>
</feature>
<evidence type="ECO:0000256" key="26">
    <source>
        <dbReference type="SAM" id="Phobius"/>
    </source>
</evidence>
<feature type="compositionally biased region" description="Basic residues" evidence="25">
    <location>
        <begin position="546"/>
        <end position="557"/>
    </location>
</feature>
<comment type="catalytic activity">
    <reaction evidence="14">
        <text>L-aspartyl-L-lysine(out) = L-aspartyl-L-lysine(in)</text>
        <dbReference type="Rhea" id="RHEA:79411"/>
        <dbReference type="ChEBI" id="CHEBI:229953"/>
    </reaction>
</comment>
<evidence type="ECO:0000256" key="20">
    <source>
        <dbReference type="ARBA" id="ARBA00044924"/>
    </source>
</evidence>
<dbReference type="AlphaFoldDB" id="W4GZM1"/>
<dbReference type="InterPro" id="IPR036259">
    <property type="entry name" value="MFS_trans_sf"/>
</dbReference>
<evidence type="ECO:0000256" key="4">
    <source>
        <dbReference type="ARBA" id="ARBA00022692"/>
    </source>
</evidence>
<comment type="catalytic activity">
    <reaction evidence="20">
        <text>L-lysyl-glycine(out) = L-lysyl-glycine(in)</text>
        <dbReference type="Rhea" id="RHEA:79407"/>
        <dbReference type="ChEBI" id="CHEBI:191202"/>
    </reaction>
</comment>
<feature type="transmembrane region" description="Helical" evidence="26">
    <location>
        <begin position="185"/>
        <end position="206"/>
    </location>
</feature>